<dbReference type="AlphaFoldDB" id="A0A0K9NIR3"/>
<reference evidence="16" key="1">
    <citation type="journal article" date="2016" name="Nature">
        <title>The genome of the seagrass Zostera marina reveals angiosperm adaptation to the sea.</title>
        <authorList>
            <person name="Olsen J.L."/>
            <person name="Rouze P."/>
            <person name="Verhelst B."/>
            <person name="Lin Y.-C."/>
            <person name="Bayer T."/>
            <person name="Collen J."/>
            <person name="Dattolo E."/>
            <person name="De Paoli E."/>
            <person name="Dittami S."/>
            <person name="Maumus F."/>
            <person name="Michel G."/>
            <person name="Kersting A."/>
            <person name="Lauritano C."/>
            <person name="Lohaus R."/>
            <person name="Toepel M."/>
            <person name="Tonon T."/>
            <person name="Vanneste K."/>
            <person name="Amirebrahimi M."/>
            <person name="Brakel J."/>
            <person name="Bostroem C."/>
            <person name="Chovatia M."/>
            <person name="Grimwood J."/>
            <person name="Jenkins J.W."/>
            <person name="Jueterbock A."/>
            <person name="Mraz A."/>
            <person name="Stam W.T."/>
            <person name="Tice H."/>
            <person name="Bornberg-Bauer E."/>
            <person name="Green P.J."/>
            <person name="Pearson G.A."/>
            <person name="Procaccini G."/>
            <person name="Duarte C.M."/>
            <person name="Schmutz J."/>
            <person name="Reusch T.B.H."/>
            <person name="Van de Peer Y."/>
        </authorList>
    </citation>
    <scope>NUCLEOTIDE SEQUENCE [LARGE SCALE GENOMIC DNA]</scope>
    <source>
        <strain evidence="16">cv. Finnish</strain>
    </source>
</reference>
<dbReference type="EMBL" id="LFYR01002228">
    <property type="protein sequence ID" value="KMZ55982.1"/>
    <property type="molecule type" value="Genomic_DNA"/>
</dbReference>
<comment type="subcellular location">
    <subcellularLocation>
        <location evidence="1">Secreted</location>
        <location evidence="1">Cell wall</location>
    </subcellularLocation>
</comment>
<evidence type="ECO:0000313" key="16">
    <source>
        <dbReference type="Proteomes" id="UP000036987"/>
    </source>
</evidence>
<dbReference type="InterPro" id="IPR012334">
    <property type="entry name" value="Pectin_lyas_fold"/>
</dbReference>
<evidence type="ECO:0000256" key="11">
    <source>
        <dbReference type="ARBA" id="ARBA00034074"/>
    </source>
</evidence>
<keyword evidence="16" id="KW-1185">Reference proteome</keyword>
<dbReference type="EC" id="3.2.1.15" evidence="3"/>
<dbReference type="STRING" id="29655.A0A0K9NIR3"/>
<evidence type="ECO:0000256" key="8">
    <source>
        <dbReference type="ARBA" id="ARBA00022801"/>
    </source>
</evidence>
<dbReference type="GO" id="GO:0071555">
    <property type="term" value="P:cell wall organization"/>
    <property type="evidence" value="ECO:0007669"/>
    <property type="project" value="UniProtKB-KW"/>
</dbReference>
<keyword evidence="6 14" id="KW-0732">Signal</keyword>
<name>A0A0K9NIR3_ZOSMR</name>
<gene>
    <name evidence="15" type="ORF">ZOSMA_9G00850</name>
</gene>
<keyword evidence="7" id="KW-0677">Repeat</keyword>
<comment type="similarity">
    <text evidence="2 13">Belongs to the glycosyl hydrolase 28 family.</text>
</comment>
<dbReference type="SUPFAM" id="SSF51126">
    <property type="entry name" value="Pectin lyase-like"/>
    <property type="match status" value="1"/>
</dbReference>
<dbReference type="FunFam" id="2.160.20.10:FF:000032">
    <property type="entry name" value="Pectin lyase-like superfamily protein"/>
    <property type="match status" value="1"/>
</dbReference>
<evidence type="ECO:0000313" key="15">
    <source>
        <dbReference type="EMBL" id="KMZ55982.1"/>
    </source>
</evidence>
<evidence type="ECO:0000256" key="9">
    <source>
        <dbReference type="ARBA" id="ARBA00023295"/>
    </source>
</evidence>
<accession>A0A0K9NIR3</accession>
<evidence type="ECO:0000256" key="12">
    <source>
        <dbReference type="PROSITE-ProRule" id="PRU10052"/>
    </source>
</evidence>
<keyword evidence="10" id="KW-0961">Cell wall biogenesis/degradation</keyword>
<comment type="caution">
    <text evidence="15">The sequence shown here is derived from an EMBL/GenBank/DDBJ whole genome shotgun (WGS) entry which is preliminary data.</text>
</comment>
<dbReference type="GO" id="GO:0005975">
    <property type="term" value="P:carbohydrate metabolic process"/>
    <property type="evidence" value="ECO:0007669"/>
    <property type="project" value="InterPro"/>
</dbReference>
<sequence length="437" mass="48032">MKRLLSLVLMGVLFQADAEFDRRIDGPRMMDDWVLSVDDFGAVGDGVSDDTQAFKDAWLAACSLQGTIFLEVPEGNKYMVGPINFGEHCTSNLTFNIQGTIVGPSDPSAWDGFDRQKWIYFHNLDNLRVTGGGTIDGMGDRWWHESCKINKTNPCSHAPTSVIFHRCNNLKVQNLLFVNAQKMHVAFTSCSNVHANNLYVFSPEWSPNTDGIHISSSVSVSVENAIIRTGDDCISIVNGSSKVRVKNIVCGPGHGISIGSLGQSGAYADVNDVIVDGALMRNTDNGVRIKTWQGGDGFVRDVIFKNILMVNVSNPIIIDQFYCDSNTPCRNQTTAVAISRISFVNIKGTSASREAVRFACSETCPCQYILVKNVRLLSENDRWPPLCFCSNAYGVSSGWKNSPTCFGEDGKCIPTSSTFQMFWSLLGFIIHSSILQN</sequence>
<feature type="signal peptide" evidence="14">
    <location>
        <begin position="1"/>
        <end position="18"/>
    </location>
</feature>
<evidence type="ECO:0000256" key="5">
    <source>
        <dbReference type="ARBA" id="ARBA00022525"/>
    </source>
</evidence>
<dbReference type="InterPro" id="IPR000743">
    <property type="entry name" value="Glyco_hydro_28"/>
</dbReference>
<feature type="active site" evidence="12">
    <location>
        <position position="254"/>
    </location>
</feature>
<dbReference type="PROSITE" id="PS00502">
    <property type="entry name" value="POLYGALACTURONASE"/>
    <property type="match status" value="1"/>
</dbReference>
<evidence type="ECO:0000256" key="1">
    <source>
        <dbReference type="ARBA" id="ARBA00004191"/>
    </source>
</evidence>
<protein>
    <recommendedName>
        <fullName evidence="3">endo-polygalacturonase</fullName>
        <ecNumber evidence="3">3.2.1.15</ecNumber>
    </recommendedName>
</protein>
<keyword evidence="9 13" id="KW-0326">Glycosidase</keyword>
<evidence type="ECO:0000256" key="14">
    <source>
        <dbReference type="SAM" id="SignalP"/>
    </source>
</evidence>
<dbReference type="PANTHER" id="PTHR31375">
    <property type="match status" value="1"/>
</dbReference>
<comment type="catalytic activity">
    <reaction evidence="11">
        <text>(1,4-alpha-D-galacturonosyl)n+m + H2O = (1,4-alpha-D-galacturonosyl)n + (1,4-alpha-D-galacturonosyl)m.</text>
        <dbReference type="EC" id="3.2.1.15"/>
    </reaction>
</comment>
<dbReference type="Gene3D" id="2.160.20.10">
    <property type="entry name" value="Single-stranded right-handed beta-helix, Pectin lyase-like"/>
    <property type="match status" value="1"/>
</dbReference>
<dbReference type="GO" id="GO:0004650">
    <property type="term" value="F:polygalacturonase activity"/>
    <property type="evidence" value="ECO:0007669"/>
    <property type="project" value="UniProtKB-EC"/>
</dbReference>
<dbReference type="OrthoDB" id="187139at2759"/>
<evidence type="ECO:0000256" key="4">
    <source>
        <dbReference type="ARBA" id="ARBA00022512"/>
    </source>
</evidence>
<dbReference type="Pfam" id="PF00295">
    <property type="entry name" value="Glyco_hydro_28"/>
    <property type="match status" value="1"/>
</dbReference>
<dbReference type="SMART" id="SM00710">
    <property type="entry name" value="PbH1"/>
    <property type="match status" value="5"/>
</dbReference>
<evidence type="ECO:0000256" key="6">
    <source>
        <dbReference type="ARBA" id="ARBA00022729"/>
    </source>
</evidence>
<dbReference type="OMA" id="DDSPCEG"/>
<dbReference type="InterPro" id="IPR011050">
    <property type="entry name" value="Pectin_lyase_fold/virulence"/>
</dbReference>
<keyword evidence="4" id="KW-0134">Cell wall</keyword>
<evidence type="ECO:0000256" key="10">
    <source>
        <dbReference type="ARBA" id="ARBA00023316"/>
    </source>
</evidence>
<evidence type="ECO:0000256" key="3">
    <source>
        <dbReference type="ARBA" id="ARBA00012736"/>
    </source>
</evidence>
<evidence type="ECO:0000256" key="13">
    <source>
        <dbReference type="RuleBase" id="RU361169"/>
    </source>
</evidence>
<keyword evidence="8 13" id="KW-0378">Hydrolase</keyword>
<organism evidence="15 16">
    <name type="scientific">Zostera marina</name>
    <name type="common">Eelgrass</name>
    <dbReference type="NCBI Taxonomy" id="29655"/>
    <lineage>
        <taxon>Eukaryota</taxon>
        <taxon>Viridiplantae</taxon>
        <taxon>Streptophyta</taxon>
        <taxon>Embryophyta</taxon>
        <taxon>Tracheophyta</taxon>
        <taxon>Spermatophyta</taxon>
        <taxon>Magnoliopsida</taxon>
        <taxon>Liliopsida</taxon>
        <taxon>Zosteraceae</taxon>
        <taxon>Zostera</taxon>
    </lineage>
</organism>
<feature type="chain" id="PRO_5005527015" description="endo-polygalacturonase" evidence="14">
    <location>
        <begin position="19"/>
        <end position="437"/>
    </location>
</feature>
<dbReference type="InterPro" id="IPR006626">
    <property type="entry name" value="PbH1"/>
</dbReference>
<evidence type="ECO:0000256" key="7">
    <source>
        <dbReference type="ARBA" id="ARBA00022737"/>
    </source>
</evidence>
<dbReference type="Proteomes" id="UP000036987">
    <property type="component" value="Unassembled WGS sequence"/>
</dbReference>
<evidence type="ECO:0000256" key="2">
    <source>
        <dbReference type="ARBA" id="ARBA00008834"/>
    </source>
</evidence>
<keyword evidence="5" id="KW-0964">Secreted</keyword>
<proteinExistence type="inferred from homology"/>